<protein>
    <submittedName>
        <fullName evidence="2">Uncharacterized protein</fullName>
    </submittedName>
</protein>
<dbReference type="EMBL" id="LAZP02000002">
    <property type="protein sequence ID" value="PFH63401.1"/>
    <property type="molecule type" value="Genomic_DNA"/>
</dbReference>
<reference evidence="2 3" key="2">
    <citation type="journal article" date="2017" name="Sci. Rep.">
        <title>Ant-infecting Ophiocordyceps genomes reveal a high diversity of potential behavioral manipulation genes and a possible major role for enterotoxins.</title>
        <authorList>
            <person name="de Bekker C."/>
            <person name="Ohm R.A."/>
            <person name="Evans H.C."/>
            <person name="Brachmann A."/>
            <person name="Hughes D.P."/>
        </authorList>
    </citation>
    <scope>NUCLEOTIDE SEQUENCE [LARGE SCALE GENOMIC DNA]</scope>
    <source>
        <strain evidence="2 3">SC16a</strain>
    </source>
</reference>
<evidence type="ECO:0000313" key="3">
    <source>
        <dbReference type="Proteomes" id="UP000037136"/>
    </source>
</evidence>
<organism evidence="2 3">
    <name type="scientific">Ophiocordyceps unilateralis</name>
    <name type="common">Zombie-ant fungus</name>
    <name type="synonym">Torrubia unilateralis</name>
    <dbReference type="NCBI Taxonomy" id="268505"/>
    <lineage>
        <taxon>Eukaryota</taxon>
        <taxon>Fungi</taxon>
        <taxon>Dikarya</taxon>
        <taxon>Ascomycota</taxon>
        <taxon>Pezizomycotina</taxon>
        <taxon>Sordariomycetes</taxon>
        <taxon>Hypocreomycetidae</taxon>
        <taxon>Hypocreales</taxon>
        <taxon>Ophiocordycipitaceae</taxon>
        <taxon>Ophiocordyceps</taxon>
    </lineage>
</organism>
<evidence type="ECO:0000256" key="1">
    <source>
        <dbReference type="SAM" id="MobiDB-lite"/>
    </source>
</evidence>
<sequence>MAASTNRVPVYSEAGSSRDFSASNPSLDDDSGSDTDQAAYYSEPCSPERGQLRDDTIPLQEIKDLVRRVKAAHKKKQKEKSRKKENKKKKHREIMERIQGWKEDAEHCLCLVEIEDAEIKNLSGDKIWASLKQHAASYLARERDLLIEIRDRVLIRNPDAAAKASVQVRLRKLREEIQADKVFTGPLRTLHMERMDSAMGLTRKG</sequence>
<feature type="region of interest" description="Disordered" evidence="1">
    <location>
        <begin position="1"/>
        <end position="91"/>
    </location>
</feature>
<keyword evidence="3" id="KW-1185">Reference proteome</keyword>
<feature type="compositionally biased region" description="Basic residues" evidence="1">
    <location>
        <begin position="68"/>
        <end position="91"/>
    </location>
</feature>
<reference evidence="2 3" key="1">
    <citation type="journal article" date="2015" name="BMC Genomics">
        <title>Gene expression during zombie ant biting behavior reflects the complexity underlying fungal parasitic behavioral manipulation.</title>
        <authorList>
            <person name="de Bekker C."/>
            <person name="Ohm R.A."/>
            <person name="Loreto R.G."/>
            <person name="Sebastian A."/>
            <person name="Albert I."/>
            <person name="Merrow M."/>
            <person name="Brachmann A."/>
            <person name="Hughes D.P."/>
        </authorList>
    </citation>
    <scope>NUCLEOTIDE SEQUENCE [LARGE SCALE GENOMIC DNA]</scope>
    <source>
        <strain evidence="2 3">SC16a</strain>
    </source>
</reference>
<proteinExistence type="predicted"/>
<evidence type="ECO:0000313" key="2">
    <source>
        <dbReference type="EMBL" id="PFH63401.1"/>
    </source>
</evidence>
<feature type="compositionally biased region" description="Polar residues" evidence="1">
    <location>
        <begin position="14"/>
        <end position="26"/>
    </location>
</feature>
<dbReference type="AlphaFoldDB" id="A0A2A9PT59"/>
<name>A0A2A9PT59_OPHUN</name>
<gene>
    <name evidence="2" type="ORF">XA68_12365</name>
</gene>
<feature type="compositionally biased region" description="Basic and acidic residues" evidence="1">
    <location>
        <begin position="50"/>
        <end position="67"/>
    </location>
</feature>
<accession>A0A2A9PT59</accession>
<dbReference type="OrthoDB" id="4919887at2759"/>
<comment type="caution">
    <text evidence="2">The sequence shown here is derived from an EMBL/GenBank/DDBJ whole genome shotgun (WGS) entry which is preliminary data.</text>
</comment>
<dbReference type="Proteomes" id="UP000037136">
    <property type="component" value="Unassembled WGS sequence"/>
</dbReference>